<evidence type="ECO:0000259" key="7">
    <source>
        <dbReference type="Pfam" id="PF00248"/>
    </source>
</evidence>
<dbReference type="InterPro" id="IPR018170">
    <property type="entry name" value="Aldo/ket_reductase_CS"/>
</dbReference>
<dbReference type="PANTHER" id="PTHR43827:SF3">
    <property type="entry name" value="NADP-DEPENDENT OXIDOREDUCTASE DOMAIN-CONTAINING PROTEIN"/>
    <property type="match status" value="1"/>
</dbReference>
<evidence type="ECO:0000256" key="1">
    <source>
        <dbReference type="ARBA" id="ARBA00007905"/>
    </source>
</evidence>
<keyword evidence="3 8" id="KW-0560">Oxidoreductase</keyword>
<dbReference type="GO" id="GO:0050580">
    <property type="term" value="F:2,5-didehydrogluconate reductase activity"/>
    <property type="evidence" value="ECO:0007669"/>
    <property type="project" value="UniProtKB-EC"/>
</dbReference>
<name>C7NI63_KYTSD</name>
<dbReference type="STRING" id="478801.Ksed_15550"/>
<dbReference type="Gene3D" id="3.20.20.100">
    <property type="entry name" value="NADP-dependent oxidoreductase domain"/>
    <property type="match status" value="1"/>
</dbReference>
<dbReference type="InterPro" id="IPR023210">
    <property type="entry name" value="NADP_OxRdtase_dom"/>
</dbReference>
<reference evidence="8 9" key="1">
    <citation type="journal article" date="2009" name="Stand. Genomic Sci.">
        <title>Complete genome sequence of Kytococcus sedentarius type strain (541).</title>
        <authorList>
            <person name="Sims D."/>
            <person name="Brettin T."/>
            <person name="Detter J.C."/>
            <person name="Han C."/>
            <person name="Lapidus A."/>
            <person name="Copeland A."/>
            <person name="Glavina Del Rio T."/>
            <person name="Nolan M."/>
            <person name="Chen F."/>
            <person name="Lucas S."/>
            <person name="Tice H."/>
            <person name="Cheng J.F."/>
            <person name="Bruce D."/>
            <person name="Goodwin L."/>
            <person name="Pitluck S."/>
            <person name="Ovchinnikova G."/>
            <person name="Pati A."/>
            <person name="Ivanova N."/>
            <person name="Mavrommatis K."/>
            <person name="Chen A."/>
            <person name="Palaniappan K."/>
            <person name="D'haeseleer P."/>
            <person name="Chain P."/>
            <person name="Bristow J."/>
            <person name="Eisen J.A."/>
            <person name="Markowitz V."/>
            <person name="Hugenholtz P."/>
            <person name="Schneider S."/>
            <person name="Goker M."/>
            <person name="Pukall R."/>
            <person name="Kyrpides N.C."/>
            <person name="Klenk H.P."/>
        </authorList>
    </citation>
    <scope>NUCLEOTIDE SEQUENCE [LARGE SCALE GENOMIC DNA]</scope>
    <source>
        <strain evidence="9">ATCC 14392 / DSM 20547 / JCM 11482 / CCUG 33030 / NBRC 15357 / NCTC 11040 / CCM 314 / 541</strain>
    </source>
</reference>
<sequence>MAAPQDVPTITLNNGVEMPQVGFGVFKVPPRETQQAVETALEAGYRHIDTAAGYANEEAVGKALRASGIPREELFVTTKLRNGEQAAGTARAAFETSLEQLGLDRVDLYLVHWPAPGLGTYREAWADLEQGFRDGLARAIGVSNFLPHHLRDLLQGSTVVPAVNQIELHPSFQQPETQQASREHGLAVEAYAPLGQAKDLDLPAITRIAQEKGVTPGQVVLRWHLQEGRIVIPKSVTPERIASNIDLFGFELSQGDMAEITGLDTDTRLFPNPDEANFTQMD</sequence>
<dbReference type="RefSeq" id="WP_015779515.1">
    <property type="nucleotide sequence ID" value="NC_013169.1"/>
</dbReference>
<dbReference type="InterPro" id="IPR036812">
    <property type="entry name" value="NAD(P)_OxRdtase_dom_sf"/>
</dbReference>
<evidence type="ECO:0000256" key="4">
    <source>
        <dbReference type="PIRSR" id="PIRSR000097-1"/>
    </source>
</evidence>
<dbReference type="PANTHER" id="PTHR43827">
    <property type="entry name" value="2,5-DIKETO-D-GLUCONIC ACID REDUCTASE"/>
    <property type="match status" value="1"/>
</dbReference>
<dbReference type="FunFam" id="3.20.20.100:FF:000015">
    <property type="entry name" value="Oxidoreductase, aldo/keto reductase family"/>
    <property type="match status" value="1"/>
</dbReference>
<gene>
    <name evidence="8" type="ordered locus">Ksed_15550</name>
</gene>
<organism evidence="8 9">
    <name type="scientific">Kytococcus sedentarius (strain ATCC 14392 / DSM 20547 / JCM 11482 / CCUG 33030 / NBRC 15357 / NCTC 11040 / CCM 314 / 541)</name>
    <name type="common">Micrococcus sedentarius</name>
    <dbReference type="NCBI Taxonomy" id="478801"/>
    <lineage>
        <taxon>Bacteria</taxon>
        <taxon>Bacillati</taxon>
        <taxon>Actinomycetota</taxon>
        <taxon>Actinomycetes</taxon>
        <taxon>Micrococcales</taxon>
        <taxon>Kytococcaceae</taxon>
        <taxon>Kytococcus</taxon>
    </lineage>
</organism>
<proteinExistence type="inferred from homology"/>
<comment type="similarity">
    <text evidence="1">Belongs to the aldo/keto reductase family.</text>
</comment>
<evidence type="ECO:0000313" key="8">
    <source>
        <dbReference type="EMBL" id="ACV06570.1"/>
    </source>
</evidence>
<feature type="site" description="Lowers pKa of active site Tyr" evidence="6">
    <location>
        <position position="79"/>
    </location>
</feature>
<dbReference type="Proteomes" id="UP000006666">
    <property type="component" value="Chromosome"/>
</dbReference>
<dbReference type="PRINTS" id="PR00069">
    <property type="entry name" value="ALDKETRDTASE"/>
</dbReference>
<feature type="domain" description="NADP-dependent oxidoreductase" evidence="7">
    <location>
        <begin position="27"/>
        <end position="263"/>
    </location>
</feature>
<dbReference type="SUPFAM" id="SSF51430">
    <property type="entry name" value="NAD(P)-linked oxidoreductase"/>
    <property type="match status" value="1"/>
</dbReference>
<evidence type="ECO:0000313" key="9">
    <source>
        <dbReference type="Proteomes" id="UP000006666"/>
    </source>
</evidence>
<accession>C7NI63</accession>
<dbReference type="PROSITE" id="PS00063">
    <property type="entry name" value="ALDOKETO_REDUCTASE_3"/>
    <property type="match status" value="1"/>
</dbReference>
<evidence type="ECO:0000256" key="5">
    <source>
        <dbReference type="PIRSR" id="PIRSR000097-2"/>
    </source>
</evidence>
<dbReference type="PROSITE" id="PS00062">
    <property type="entry name" value="ALDOKETO_REDUCTASE_2"/>
    <property type="match status" value="1"/>
</dbReference>
<evidence type="ECO:0000256" key="6">
    <source>
        <dbReference type="PIRSR" id="PIRSR000097-3"/>
    </source>
</evidence>
<feature type="active site" description="Proton donor" evidence="4">
    <location>
        <position position="54"/>
    </location>
</feature>
<protein>
    <submittedName>
        <fullName evidence="8">Aldo/keto reductase, diketogulonate reductase</fullName>
        <ecNumber evidence="8">1.1.1.274</ecNumber>
    </submittedName>
</protein>
<dbReference type="Pfam" id="PF00248">
    <property type="entry name" value="Aldo_ket_red"/>
    <property type="match status" value="1"/>
</dbReference>
<dbReference type="PROSITE" id="PS00798">
    <property type="entry name" value="ALDOKETO_REDUCTASE_1"/>
    <property type="match status" value="1"/>
</dbReference>
<dbReference type="KEGG" id="kse:Ksed_15550"/>
<dbReference type="EC" id="1.1.1.274" evidence="8"/>
<dbReference type="AlphaFoldDB" id="C7NI63"/>
<dbReference type="PIRSF" id="PIRSF000097">
    <property type="entry name" value="AKR"/>
    <property type="match status" value="1"/>
</dbReference>
<feature type="binding site" evidence="5">
    <location>
        <position position="112"/>
    </location>
    <ligand>
        <name>substrate</name>
    </ligand>
</feature>
<keyword evidence="2" id="KW-0521">NADP</keyword>
<keyword evidence="9" id="KW-1185">Reference proteome</keyword>
<dbReference type="EMBL" id="CP001686">
    <property type="protein sequence ID" value="ACV06570.1"/>
    <property type="molecule type" value="Genomic_DNA"/>
</dbReference>
<dbReference type="InterPro" id="IPR020471">
    <property type="entry name" value="AKR"/>
</dbReference>
<evidence type="ECO:0000256" key="3">
    <source>
        <dbReference type="ARBA" id="ARBA00023002"/>
    </source>
</evidence>
<evidence type="ECO:0000256" key="2">
    <source>
        <dbReference type="ARBA" id="ARBA00022857"/>
    </source>
</evidence>
<dbReference type="eggNOG" id="COG0656">
    <property type="taxonomic scope" value="Bacteria"/>
</dbReference>
<dbReference type="HOGENOM" id="CLU_023205_0_1_11"/>